<dbReference type="Pfam" id="PF00056">
    <property type="entry name" value="Ldh_1_N"/>
    <property type="match status" value="1"/>
</dbReference>
<dbReference type="Pfam" id="PF02866">
    <property type="entry name" value="Ldh_1_C"/>
    <property type="match status" value="1"/>
</dbReference>
<dbReference type="Gene3D" id="3.40.50.720">
    <property type="entry name" value="NAD(P)-binding Rossmann-like Domain"/>
    <property type="match status" value="1"/>
</dbReference>
<keyword evidence="5" id="KW-0816">Tricarboxylic acid cycle</keyword>
<dbReference type="GO" id="GO:0019752">
    <property type="term" value="P:carboxylic acid metabolic process"/>
    <property type="evidence" value="ECO:0007669"/>
    <property type="project" value="InterPro"/>
</dbReference>
<dbReference type="Gene3D" id="3.90.110.10">
    <property type="entry name" value="Lactate dehydrogenase/glycoside hydrolase, family 4, C-terminal"/>
    <property type="match status" value="1"/>
</dbReference>
<comment type="catalytic activity">
    <reaction evidence="8">
        <text>(S)-malate + NAD(+) = oxaloacetate + NADH + H(+)</text>
        <dbReference type="Rhea" id="RHEA:21432"/>
        <dbReference type="ChEBI" id="CHEBI:15378"/>
        <dbReference type="ChEBI" id="CHEBI:15589"/>
        <dbReference type="ChEBI" id="CHEBI:16452"/>
        <dbReference type="ChEBI" id="CHEBI:57540"/>
        <dbReference type="ChEBI" id="CHEBI:57945"/>
        <dbReference type="EC" id="1.1.1.37"/>
    </reaction>
</comment>
<evidence type="ECO:0000313" key="9">
    <source>
        <dbReference type="Proteomes" id="UP000095280"/>
    </source>
</evidence>
<evidence type="ECO:0000256" key="2">
    <source>
        <dbReference type="ARBA" id="ARBA00011738"/>
    </source>
</evidence>
<keyword evidence="7" id="KW-0520">NAD</keyword>
<dbReference type="Proteomes" id="UP000095280">
    <property type="component" value="Unplaced"/>
</dbReference>
<dbReference type="PANTHER" id="PTHR11540">
    <property type="entry name" value="MALATE AND LACTATE DEHYDROGENASE"/>
    <property type="match status" value="1"/>
</dbReference>
<comment type="similarity">
    <text evidence="1">Belongs to the LDH/MDH superfamily. MDH type 1 family.</text>
</comment>
<protein>
    <recommendedName>
        <fullName evidence="4">Malate dehydrogenase, mitochondrial</fullName>
        <ecNumber evidence="3">1.1.1.37</ecNumber>
    </recommendedName>
</protein>
<name>A0A1I8GJV7_9PLAT</name>
<dbReference type="InterPro" id="IPR001236">
    <property type="entry name" value="Lactate/malate_DH_N"/>
</dbReference>
<dbReference type="EC" id="1.1.1.37" evidence="3"/>
<accession>A0A1I8GJV7</accession>
<evidence type="ECO:0000256" key="1">
    <source>
        <dbReference type="ARBA" id="ARBA00008824"/>
    </source>
</evidence>
<keyword evidence="6" id="KW-0560">Oxidoreductase</keyword>
<dbReference type="OrthoDB" id="755699at2759"/>
<evidence type="ECO:0000313" key="10">
    <source>
        <dbReference type="WBParaSite" id="maker-uti_cns_0002084-snap-gene-0.2-mRNA-1"/>
    </source>
</evidence>
<dbReference type="InterPro" id="IPR015955">
    <property type="entry name" value="Lactate_DH/Glyco_Ohase_4_C"/>
</dbReference>
<organism evidence="9 10">
    <name type="scientific">Macrostomum lignano</name>
    <dbReference type="NCBI Taxonomy" id="282301"/>
    <lineage>
        <taxon>Eukaryota</taxon>
        <taxon>Metazoa</taxon>
        <taxon>Spiralia</taxon>
        <taxon>Lophotrochozoa</taxon>
        <taxon>Platyhelminthes</taxon>
        <taxon>Rhabditophora</taxon>
        <taxon>Macrostomorpha</taxon>
        <taxon>Macrostomida</taxon>
        <taxon>Macrostomidae</taxon>
        <taxon>Macrostomum</taxon>
    </lineage>
</organism>
<keyword evidence="9" id="KW-1185">Reference proteome</keyword>
<dbReference type="InterPro" id="IPR036291">
    <property type="entry name" value="NAD(P)-bd_dom_sf"/>
</dbReference>
<proteinExistence type="inferred from homology"/>
<dbReference type="InterPro" id="IPR001557">
    <property type="entry name" value="L-lactate/malate_DH"/>
</dbReference>
<dbReference type="SUPFAM" id="SSF51735">
    <property type="entry name" value="NAD(P)-binding Rossmann-fold domains"/>
    <property type="match status" value="1"/>
</dbReference>
<dbReference type="PIRSF" id="PIRSF000102">
    <property type="entry name" value="Lac_mal_DH"/>
    <property type="match status" value="1"/>
</dbReference>
<dbReference type="SUPFAM" id="SSF56327">
    <property type="entry name" value="LDH C-terminal domain-like"/>
    <property type="match status" value="1"/>
</dbReference>
<dbReference type="STRING" id="282301.A0A1I8GJV7"/>
<evidence type="ECO:0000256" key="6">
    <source>
        <dbReference type="ARBA" id="ARBA00023002"/>
    </source>
</evidence>
<dbReference type="InterPro" id="IPR010097">
    <property type="entry name" value="Malate_DH_type1"/>
</dbReference>
<dbReference type="PANTHER" id="PTHR11540:SF16">
    <property type="entry name" value="MALATE DEHYDROGENASE, MITOCHONDRIAL"/>
    <property type="match status" value="1"/>
</dbReference>
<dbReference type="AlphaFoldDB" id="A0A1I8GJV7"/>
<dbReference type="FunFam" id="3.90.110.10:FF:000001">
    <property type="entry name" value="Malate dehydrogenase"/>
    <property type="match status" value="1"/>
</dbReference>
<sequence>MTLATTCRRLLTPAATALRRYYSPISDSPRNRVAILGACGGLGQPLSLIMKRSEYIAELALYDKVDTAGLCADLSHISTKAAIKGYQGSDQLGDCLTGCSVVLMIAGIRRQPGMHRDSLFQQNATIVAELTDAVAKHCPKAQLCILTNPINSNVPLAAEILKHRGVHDPRRLYGITTVDSVRADVVYAKLTGHPLDKVSVPVLGGHSGHSLVPAFSQAQPHSRLSPEDVRRLTESVRGAADAIVAVKAGGGSATLSVAAAAHRFVNSVLLALDGRQNIIESAFVESDAMPDLPFFSCPLLLGQNGVERNLGVGQLSEYEAELMKAAVAELRVQIEKGQEFGLAWAKR</sequence>
<reference evidence="10" key="1">
    <citation type="submission" date="2016-11" db="UniProtKB">
        <authorList>
            <consortium name="WormBaseParasite"/>
        </authorList>
    </citation>
    <scope>IDENTIFICATION</scope>
</reference>
<dbReference type="CDD" id="cd01337">
    <property type="entry name" value="MDH_glyoxysomal_mitochondrial"/>
    <property type="match status" value="1"/>
</dbReference>
<dbReference type="GO" id="GO:0005737">
    <property type="term" value="C:cytoplasm"/>
    <property type="evidence" value="ECO:0007669"/>
    <property type="project" value="TreeGrafter"/>
</dbReference>
<dbReference type="FunFam" id="3.40.50.720:FF:000013">
    <property type="entry name" value="Malate dehydrogenase"/>
    <property type="match status" value="1"/>
</dbReference>
<dbReference type="InterPro" id="IPR022383">
    <property type="entry name" value="Lactate/malate_DH_C"/>
</dbReference>
<dbReference type="GO" id="GO:0006099">
    <property type="term" value="P:tricarboxylic acid cycle"/>
    <property type="evidence" value="ECO:0007669"/>
    <property type="project" value="UniProtKB-KW"/>
</dbReference>
<comment type="subunit">
    <text evidence="2">Homodimer.</text>
</comment>
<dbReference type="WBParaSite" id="maker-uti_cns_0002084-snap-gene-0.2-mRNA-1">
    <property type="protein sequence ID" value="maker-uti_cns_0002084-snap-gene-0.2-mRNA-1"/>
    <property type="gene ID" value="maker-uti_cns_0002084-snap-gene-0.2"/>
</dbReference>
<dbReference type="NCBIfam" id="TIGR01772">
    <property type="entry name" value="MDH_euk_gproteo"/>
    <property type="match status" value="1"/>
</dbReference>
<evidence type="ECO:0000256" key="8">
    <source>
        <dbReference type="ARBA" id="ARBA00048313"/>
    </source>
</evidence>
<evidence type="ECO:0000256" key="5">
    <source>
        <dbReference type="ARBA" id="ARBA00022532"/>
    </source>
</evidence>
<evidence type="ECO:0000256" key="4">
    <source>
        <dbReference type="ARBA" id="ARBA00016075"/>
    </source>
</evidence>
<dbReference type="GO" id="GO:0030060">
    <property type="term" value="F:L-malate dehydrogenase (NAD+) activity"/>
    <property type="evidence" value="ECO:0007669"/>
    <property type="project" value="UniProtKB-EC"/>
</dbReference>
<evidence type="ECO:0000256" key="7">
    <source>
        <dbReference type="ARBA" id="ARBA00023027"/>
    </source>
</evidence>
<evidence type="ECO:0000256" key="3">
    <source>
        <dbReference type="ARBA" id="ARBA00012995"/>
    </source>
</evidence>